<dbReference type="OrthoDB" id="8634103at2"/>
<accession>A0A4R3XRS1</accession>
<comment type="caution">
    <text evidence="3">The sequence shown here is derived from an EMBL/GenBank/DDBJ whole genome shotgun (WGS) entry which is preliminary data.</text>
</comment>
<dbReference type="InterPro" id="IPR036249">
    <property type="entry name" value="Thioredoxin-like_sf"/>
</dbReference>
<dbReference type="SUPFAM" id="SSF47616">
    <property type="entry name" value="GST C-terminal domain-like"/>
    <property type="match status" value="1"/>
</dbReference>
<organism evidence="3 4">
    <name type="scientific">Sulfurirhabdus autotrophica</name>
    <dbReference type="NCBI Taxonomy" id="1706046"/>
    <lineage>
        <taxon>Bacteria</taxon>
        <taxon>Pseudomonadati</taxon>
        <taxon>Pseudomonadota</taxon>
        <taxon>Betaproteobacteria</taxon>
        <taxon>Nitrosomonadales</taxon>
        <taxon>Sulfuricellaceae</taxon>
        <taxon>Sulfurirhabdus</taxon>
    </lineage>
</organism>
<evidence type="ECO:0000259" key="1">
    <source>
        <dbReference type="PROSITE" id="PS50404"/>
    </source>
</evidence>
<feature type="domain" description="GST N-terminal" evidence="1">
    <location>
        <begin position="1"/>
        <end position="78"/>
    </location>
</feature>
<dbReference type="InterPro" id="IPR010987">
    <property type="entry name" value="Glutathione-S-Trfase_C-like"/>
</dbReference>
<dbReference type="Gene3D" id="1.20.1050.10">
    <property type="match status" value="1"/>
</dbReference>
<dbReference type="RefSeq" id="WP_124948205.1">
    <property type="nucleotide sequence ID" value="NZ_BHVT01000077.1"/>
</dbReference>
<dbReference type="GO" id="GO:0005737">
    <property type="term" value="C:cytoplasm"/>
    <property type="evidence" value="ECO:0007669"/>
    <property type="project" value="TreeGrafter"/>
</dbReference>
<gene>
    <name evidence="3" type="ORF">EDC63_1226</name>
</gene>
<dbReference type="EMBL" id="SMCO01000022">
    <property type="protein sequence ID" value="TCV82315.1"/>
    <property type="molecule type" value="Genomic_DNA"/>
</dbReference>
<dbReference type="InterPro" id="IPR004045">
    <property type="entry name" value="Glutathione_S-Trfase_N"/>
</dbReference>
<dbReference type="PANTHER" id="PTHR43968:SF6">
    <property type="entry name" value="GLUTATHIONE S-TRANSFERASE OMEGA"/>
    <property type="match status" value="1"/>
</dbReference>
<dbReference type="CDD" id="cd03049">
    <property type="entry name" value="GST_N_3"/>
    <property type="match status" value="1"/>
</dbReference>
<dbReference type="PROSITE" id="PS50405">
    <property type="entry name" value="GST_CTER"/>
    <property type="match status" value="1"/>
</dbReference>
<sequence>MKLIGSLSSPFVRKVRIVLAEKRIECELMVDIPWTPDTQVPEFNPLGKVPVLVMDDGSTLFDSRVIVEYLDTLTPVSRLIPEDARPRTSVKRWEALADGICDAAATIFLEKKRPEVQQNADWLVRQEQKIFRGLEAMSEELGEKNWCFGEFYSLADVVVGCALGYLDFRFPEIKWREAHPNLEKLAEKLAGKPAFKDTLPVA</sequence>
<dbReference type="NCBIfam" id="NF007682">
    <property type="entry name" value="PRK10357.1"/>
    <property type="match status" value="1"/>
</dbReference>
<dbReference type="PROSITE" id="PS50404">
    <property type="entry name" value="GST_NTER"/>
    <property type="match status" value="1"/>
</dbReference>
<dbReference type="AlphaFoldDB" id="A0A4R3XRS1"/>
<dbReference type="CDD" id="cd03205">
    <property type="entry name" value="GST_C_6"/>
    <property type="match status" value="1"/>
</dbReference>
<reference evidence="3 4" key="1">
    <citation type="submission" date="2019-03" db="EMBL/GenBank/DDBJ databases">
        <title>Genomic Encyclopedia of Type Strains, Phase IV (KMG-IV): sequencing the most valuable type-strain genomes for metagenomic binning, comparative biology and taxonomic classification.</title>
        <authorList>
            <person name="Goeker M."/>
        </authorList>
    </citation>
    <scope>NUCLEOTIDE SEQUENCE [LARGE SCALE GENOMIC DNA]</scope>
    <source>
        <strain evidence="3 4">DSM 100309</strain>
    </source>
</reference>
<dbReference type="InterPro" id="IPR036282">
    <property type="entry name" value="Glutathione-S-Trfase_C_sf"/>
</dbReference>
<dbReference type="PANTHER" id="PTHR43968">
    <property type="match status" value="1"/>
</dbReference>
<proteinExistence type="predicted"/>
<protein>
    <submittedName>
        <fullName evidence="3">Glutathione S-transferase</fullName>
    </submittedName>
</protein>
<keyword evidence="4" id="KW-1185">Reference proteome</keyword>
<dbReference type="GO" id="GO:0016740">
    <property type="term" value="F:transferase activity"/>
    <property type="evidence" value="ECO:0007669"/>
    <property type="project" value="UniProtKB-KW"/>
</dbReference>
<evidence type="ECO:0000259" key="2">
    <source>
        <dbReference type="PROSITE" id="PS50405"/>
    </source>
</evidence>
<keyword evidence="3" id="KW-0808">Transferase</keyword>
<dbReference type="SUPFAM" id="SSF52833">
    <property type="entry name" value="Thioredoxin-like"/>
    <property type="match status" value="1"/>
</dbReference>
<dbReference type="Pfam" id="PF13410">
    <property type="entry name" value="GST_C_2"/>
    <property type="match status" value="1"/>
</dbReference>
<dbReference type="SFLD" id="SFLDG00358">
    <property type="entry name" value="Main_(cytGST)"/>
    <property type="match status" value="1"/>
</dbReference>
<dbReference type="InterPro" id="IPR050983">
    <property type="entry name" value="GST_Omega/HSP26"/>
</dbReference>
<dbReference type="Proteomes" id="UP000295367">
    <property type="component" value="Unassembled WGS sequence"/>
</dbReference>
<feature type="domain" description="GST C-terminal" evidence="2">
    <location>
        <begin position="83"/>
        <end position="202"/>
    </location>
</feature>
<evidence type="ECO:0000313" key="4">
    <source>
        <dbReference type="Proteomes" id="UP000295367"/>
    </source>
</evidence>
<dbReference type="Pfam" id="PF13409">
    <property type="entry name" value="GST_N_2"/>
    <property type="match status" value="1"/>
</dbReference>
<dbReference type="InterPro" id="IPR040079">
    <property type="entry name" value="Glutathione_S-Trfase"/>
</dbReference>
<evidence type="ECO:0000313" key="3">
    <source>
        <dbReference type="EMBL" id="TCV82315.1"/>
    </source>
</evidence>
<dbReference type="SFLD" id="SFLDS00019">
    <property type="entry name" value="Glutathione_Transferase_(cytos"/>
    <property type="match status" value="1"/>
</dbReference>
<dbReference type="Gene3D" id="3.40.30.10">
    <property type="entry name" value="Glutaredoxin"/>
    <property type="match status" value="1"/>
</dbReference>
<name>A0A4R3XRS1_9PROT</name>